<dbReference type="GO" id="GO:0005634">
    <property type="term" value="C:nucleus"/>
    <property type="evidence" value="ECO:0007669"/>
    <property type="project" value="UniProtKB-SubCell"/>
</dbReference>
<protein>
    <recommendedName>
        <fullName evidence="13">DNA 3'-5' helicase</fullName>
        <ecNumber evidence="13">5.6.2.4</ecNumber>
    </recommendedName>
</protein>
<feature type="region of interest" description="Disordered" evidence="15">
    <location>
        <begin position="38"/>
        <end position="60"/>
    </location>
</feature>
<keyword evidence="9" id="KW-0234">DNA repair</keyword>
<evidence type="ECO:0000256" key="7">
    <source>
        <dbReference type="ARBA" id="ARBA00022840"/>
    </source>
</evidence>
<dbReference type="GO" id="GO:0006312">
    <property type="term" value="P:mitotic recombination"/>
    <property type="evidence" value="ECO:0007669"/>
    <property type="project" value="UniProtKB-ARBA"/>
</dbReference>
<evidence type="ECO:0000256" key="3">
    <source>
        <dbReference type="ARBA" id="ARBA00022741"/>
    </source>
</evidence>
<dbReference type="EC" id="5.6.2.4" evidence="13"/>
<dbReference type="InterPro" id="IPR001650">
    <property type="entry name" value="Helicase_C-like"/>
</dbReference>
<dbReference type="STRING" id="1051890.A0A3N4M1V1"/>
<feature type="region of interest" description="Disordered" evidence="15">
    <location>
        <begin position="1756"/>
        <end position="1778"/>
    </location>
</feature>
<dbReference type="Proteomes" id="UP000267821">
    <property type="component" value="Unassembled WGS sequence"/>
</dbReference>
<evidence type="ECO:0000256" key="1">
    <source>
        <dbReference type="ARBA" id="ARBA00004123"/>
    </source>
</evidence>
<dbReference type="PANTHER" id="PTHR13710">
    <property type="entry name" value="DNA HELICASE RECQ FAMILY MEMBER"/>
    <property type="match status" value="1"/>
</dbReference>
<dbReference type="InterPro" id="IPR002464">
    <property type="entry name" value="DNA/RNA_helicase_DEAH_CS"/>
</dbReference>
<feature type="compositionally biased region" description="Polar residues" evidence="15">
    <location>
        <begin position="881"/>
        <end position="891"/>
    </location>
</feature>
<dbReference type="GO" id="GO:0003677">
    <property type="term" value="F:DNA binding"/>
    <property type="evidence" value="ECO:0007669"/>
    <property type="project" value="UniProtKB-KW"/>
</dbReference>
<dbReference type="GO" id="GO:0000729">
    <property type="term" value="P:DNA double-strand break processing"/>
    <property type="evidence" value="ECO:0007669"/>
    <property type="project" value="UniProtKB-ARBA"/>
</dbReference>
<dbReference type="Pfam" id="PF09382">
    <property type="entry name" value="RQC"/>
    <property type="match status" value="1"/>
</dbReference>
<feature type="region of interest" description="Disordered" evidence="15">
    <location>
        <begin position="939"/>
        <end position="958"/>
    </location>
</feature>
<dbReference type="InterPro" id="IPR014001">
    <property type="entry name" value="Helicase_ATP-bd"/>
</dbReference>
<keyword evidence="8" id="KW-0238">DNA-binding</keyword>
<evidence type="ECO:0000259" key="17">
    <source>
        <dbReference type="PROSITE" id="PS51192"/>
    </source>
</evidence>
<accession>A0A3N4M1V1</accession>
<proteinExistence type="inferred from homology"/>
<evidence type="ECO:0000256" key="15">
    <source>
        <dbReference type="SAM" id="MobiDB-lite"/>
    </source>
</evidence>
<evidence type="ECO:0000256" key="5">
    <source>
        <dbReference type="ARBA" id="ARBA00022801"/>
    </source>
</evidence>
<gene>
    <name evidence="19" type="ORF">L211DRAFT_864734</name>
</gene>
<feature type="region of interest" description="Disordered" evidence="15">
    <location>
        <begin position="849"/>
        <end position="934"/>
    </location>
</feature>
<evidence type="ECO:0000256" key="14">
    <source>
        <dbReference type="ARBA" id="ARBA00049360"/>
    </source>
</evidence>
<evidence type="ECO:0000259" key="16">
    <source>
        <dbReference type="PROSITE" id="PS50967"/>
    </source>
</evidence>
<feature type="region of interest" description="Disordered" evidence="15">
    <location>
        <begin position="1794"/>
        <end position="1814"/>
    </location>
</feature>
<dbReference type="Pfam" id="PF00271">
    <property type="entry name" value="Helicase_C"/>
    <property type="match status" value="1"/>
</dbReference>
<dbReference type="SMART" id="SM00490">
    <property type="entry name" value="HELICc"/>
    <property type="match status" value="1"/>
</dbReference>
<dbReference type="OrthoDB" id="10261556at2759"/>
<organism evidence="19 20">
    <name type="scientific">Terfezia boudieri ATCC MYA-4762</name>
    <dbReference type="NCBI Taxonomy" id="1051890"/>
    <lineage>
        <taxon>Eukaryota</taxon>
        <taxon>Fungi</taxon>
        <taxon>Dikarya</taxon>
        <taxon>Ascomycota</taxon>
        <taxon>Pezizomycotina</taxon>
        <taxon>Pezizomycetes</taxon>
        <taxon>Pezizales</taxon>
        <taxon>Pezizaceae</taxon>
        <taxon>Terfezia</taxon>
    </lineage>
</organism>
<evidence type="ECO:0000256" key="4">
    <source>
        <dbReference type="ARBA" id="ARBA00022763"/>
    </source>
</evidence>
<feature type="domain" description="Helicase C-terminal" evidence="18">
    <location>
        <begin position="1243"/>
        <end position="1394"/>
    </location>
</feature>
<evidence type="ECO:0000256" key="6">
    <source>
        <dbReference type="ARBA" id="ARBA00022806"/>
    </source>
</evidence>
<evidence type="ECO:0000256" key="13">
    <source>
        <dbReference type="ARBA" id="ARBA00034808"/>
    </source>
</evidence>
<dbReference type="PROSITE" id="PS51192">
    <property type="entry name" value="HELICASE_ATP_BIND_1"/>
    <property type="match status" value="1"/>
</dbReference>
<dbReference type="Gene3D" id="1.10.150.80">
    <property type="entry name" value="HRDC domain"/>
    <property type="match status" value="1"/>
</dbReference>
<dbReference type="CDD" id="cd17920">
    <property type="entry name" value="DEXHc_RecQ"/>
    <property type="match status" value="1"/>
</dbReference>
<dbReference type="GO" id="GO:0000724">
    <property type="term" value="P:double-strand break repair via homologous recombination"/>
    <property type="evidence" value="ECO:0007669"/>
    <property type="project" value="TreeGrafter"/>
</dbReference>
<feature type="compositionally biased region" description="Polar residues" evidence="15">
    <location>
        <begin position="1595"/>
        <end position="1608"/>
    </location>
</feature>
<dbReference type="PROSITE" id="PS50967">
    <property type="entry name" value="HRDC"/>
    <property type="match status" value="1"/>
</dbReference>
<evidence type="ECO:0000256" key="2">
    <source>
        <dbReference type="ARBA" id="ARBA00005446"/>
    </source>
</evidence>
<dbReference type="InterPro" id="IPR002121">
    <property type="entry name" value="HRDC_dom"/>
</dbReference>
<dbReference type="SMART" id="SM00487">
    <property type="entry name" value="DEXDc"/>
    <property type="match status" value="1"/>
</dbReference>
<dbReference type="Pfam" id="PF00270">
    <property type="entry name" value="DEAD"/>
    <property type="match status" value="1"/>
</dbReference>
<comment type="similarity">
    <text evidence="2">Belongs to the helicase family. RecQ subfamily.</text>
</comment>
<feature type="compositionally biased region" description="Acidic residues" evidence="15">
    <location>
        <begin position="480"/>
        <end position="501"/>
    </location>
</feature>
<dbReference type="PROSITE" id="PS00690">
    <property type="entry name" value="DEAH_ATP_HELICASE"/>
    <property type="match status" value="1"/>
</dbReference>
<dbReference type="Pfam" id="PF00570">
    <property type="entry name" value="HRDC"/>
    <property type="match status" value="1"/>
</dbReference>
<keyword evidence="5" id="KW-0378">Hydrolase</keyword>
<evidence type="ECO:0000313" key="20">
    <source>
        <dbReference type="Proteomes" id="UP000267821"/>
    </source>
</evidence>
<keyword evidence="3" id="KW-0547">Nucleotide-binding</keyword>
<dbReference type="GO" id="GO:0009378">
    <property type="term" value="F:four-way junction helicase activity"/>
    <property type="evidence" value="ECO:0007669"/>
    <property type="project" value="TreeGrafter"/>
</dbReference>
<feature type="region of interest" description="Disordered" evidence="15">
    <location>
        <begin position="397"/>
        <end position="577"/>
    </location>
</feature>
<feature type="region of interest" description="Disordered" evidence="15">
    <location>
        <begin position="813"/>
        <end position="834"/>
    </location>
</feature>
<dbReference type="GO" id="GO:0005737">
    <property type="term" value="C:cytoplasm"/>
    <property type="evidence" value="ECO:0007669"/>
    <property type="project" value="TreeGrafter"/>
</dbReference>
<feature type="region of interest" description="Disordered" evidence="15">
    <location>
        <begin position="310"/>
        <end position="338"/>
    </location>
</feature>
<keyword evidence="11" id="KW-0539">Nucleus</keyword>
<keyword evidence="20" id="KW-1185">Reference proteome</keyword>
<dbReference type="InterPro" id="IPR036388">
    <property type="entry name" value="WH-like_DNA-bd_sf"/>
</dbReference>
<dbReference type="InterPro" id="IPR044876">
    <property type="entry name" value="HRDC_dom_sf"/>
</dbReference>
<dbReference type="EMBL" id="ML121528">
    <property type="protein sequence ID" value="RPB29144.1"/>
    <property type="molecule type" value="Genomic_DNA"/>
</dbReference>
<dbReference type="Pfam" id="PF16124">
    <property type="entry name" value="RecQ_Zn_bind"/>
    <property type="match status" value="1"/>
</dbReference>
<comment type="catalytic activity">
    <reaction evidence="12">
        <text>Couples ATP hydrolysis with the unwinding of duplex DNA by translocating in the 3'-5' direction.</text>
        <dbReference type="EC" id="5.6.2.4"/>
    </reaction>
</comment>
<feature type="compositionally biased region" description="Pro residues" evidence="15">
    <location>
        <begin position="918"/>
        <end position="928"/>
    </location>
</feature>
<dbReference type="InterPro" id="IPR011545">
    <property type="entry name" value="DEAD/DEAH_box_helicase_dom"/>
</dbReference>
<dbReference type="InterPro" id="IPR004589">
    <property type="entry name" value="DNA_helicase_ATP-dep_RecQ"/>
</dbReference>
<feature type="compositionally biased region" description="Basic and acidic residues" evidence="15">
    <location>
        <begin position="469"/>
        <end position="478"/>
    </location>
</feature>
<keyword evidence="4" id="KW-0227">DNA damage</keyword>
<dbReference type="GO" id="GO:0006260">
    <property type="term" value="P:DNA replication"/>
    <property type="evidence" value="ECO:0007669"/>
    <property type="project" value="InterPro"/>
</dbReference>
<dbReference type="SUPFAM" id="SSF52540">
    <property type="entry name" value="P-loop containing nucleoside triphosphate hydrolases"/>
    <property type="match status" value="2"/>
</dbReference>
<dbReference type="FunFam" id="1.10.10.10:FF:000495">
    <property type="entry name" value="RecQ family helicase MusN"/>
    <property type="match status" value="1"/>
</dbReference>
<reference evidence="19 20" key="1">
    <citation type="journal article" date="2018" name="Nat. Ecol. Evol.">
        <title>Pezizomycetes genomes reveal the molecular basis of ectomycorrhizal truffle lifestyle.</title>
        <authorList>
            <person name="Murat C."/>
            <person name="Payen T."/>
            <person name="Noel B."/>
            <person name="Kuo A."/>
            <person name="Morin E."/>
            <person name="Chen J."/>
            <person name="Kohler A."/>
            <person name="Krizsan K."/>
            <person name="Balestrini R."/>
            <person name="Da Silva C."/>
            <person name="Montanini B."/>
            <person name="Hainaut M."/>
            <person name="Levati E."/>
            <person name="Barry K.W."/>
            <person name="Belfiori B."/>
            <person name="Cichocki N."/>
            <person name="Clum A."/>
            <person name="Dockter R.B."/>
            <person name="Fauchery L."/>
            <person name="Guy J."/>
            <person name="Iotti M."/>
            <person name="Le Tacon F."/>
            <person name="Lindquist E.A."/>
            <person name="Lipzen A."/>
            <person name="Malagnac F."/>
            <person name="Mello A."/>
            <person name="Molinier V."/>
            <person name="Miyauchi S."/>
            <person name="Poulain J."/>
            <person name="Riccioni C."/>
            <person name="Rubini A."/>
            <person name="Sitrit Y."/>
            <person name="Splivallo R."/>
            <person name="Traeger S."/>
            <person name="Wang M."/>
            <person name="Zifcakova L."/>
            <person name="Wipf D."/>
            <person name="Zambonelli A."/>
            <person name="Paolocci F."/>
            <person name="Nowrousian M."/>
            <person name="Ottonello S."/>
            <person name="Baldrian P."/>
            <person name="Spatafora J.W."/>
            <person name="Henrissat B."/>
            <person name="Nagy L.G."/>
            <person name="Aury J.M."/>
            <person name="Wincker P."/>
            <person name="Grigoriev I.V."/>
            <person name="Bonfante P."/>
            <person name="Martin F.M."/>
        </authorList>
    </citation>
    <scope>NUCLEOTIDE SEQUENCE [LARGE SCALE GENOMIC DNA]</scope>
    <source>
        <strain evidence="19 20">ATCC MYA-4762</strain>
    </source>
</reference>
<dbReference type="GO" id="GO:0005524">
    <property type="term" value="F:ATP binding"/>
    <property type="evidence" value="ECO:0007669"/>
    <property type="project" value="UniProtKB-KW"/>
</dbReference>
<feature type="region of interest" description="Disordered" evidence="15">
    <location>
        <begin position="1595"/>
        <end position="1669"/>
    </location>
</feature>
<dbReference type="NCBIfam" id="TIGR00614">
    <property type="entry name" value="recQ_fam"/>
    <property type="match status" value="1"/>
</dbReference>
<evidence type="ECO:0000256" key="9">
    <source>
        <dbReference type="ARBA" id="ARBA00023204"/>
    </source>
</evidence>
<evidence type="ECO:0000256" key="8">
    <source>
        <dbReference type="ARBA" id="ARBA00023125"/>
    </source>
</evidence>
<comment type="catalytic activity">
    <reaction evidence="14">
        <text>ATP + H2O = ADP + phosphate + H(+)</text>
        <dbReference type="Rhea" id="RHEA:13065"/>
        <dbReference type="ChEBI" id="CHEBI:15377"/>
        <dbReference type="ChEBI" id="CHEBI:15378"/>
        <dbReference type="ChEBI" id="CHEBI:30616"/>
        <dbReference type="ChEBI" id="CHEBI:43474"/>
        <dbReference type="ChEBI" id="CHEBI:456216"/>
    </reaction>
</comment>
<dbReference type="CDD" id="cd18794">
    <property type="entry name" value="SF2_C_RecQ"/>
    <property type="match status" value="1"/>
</dbReference>
<dbReference type="GO" id="GO:0016787">
    <property type="term" value="F:hydrolase activity"/>
    <property type="evidence" value="ECO:0007669"/>
    <property type="project" value="UniProtKB-KW"/>
</dbReference>
<feature type="compositionally biased region" description="Acidic residues" evidence="15">
    <location>
        <begin position="455"/>
        <end position="468"/>
    </location>
</feature>
<dbReference type="InterPro" id="IPR018982">
    <property type="entry name" value="RQC_domain"/>
</dbReference>
<dbReference type="PANTHER" id="PTHR13710:SF153">
    <property type="entry name" value="RECQ-LIKE DNA HELICASE BLM"/>
    <property type="match status" value="1"/>
</dbReference>
<feature type="compositionally biased region" description="Acidic residues" evidence="15">
    <location>
        <begin position="517"/>
        <end position="528"/>
    </location>
</feature>
<dbReference type="InterPro" id="IPR032284">
    <property type="entry name" value="RecQ_Zn-bd"/>
</dbReference>
<sequence>MKNNLAPYLSWLLEERPFAVPARGDDPITTTLLPPIKSTSTAVPDPAAVPSFVKSSNPSGGKRAIFAEPFPVQQDRIQPPYKQRNQSAGICGEGSSRIHKAGFDQDEEDMARLRIEPTPKRAKLSSAVQTPRATNSSATSEASAGTPAVRPSNKSKDVNPYDTPALTDRTPAIAKSVRRTPAVIPENALTIDLTSDDPDPFDDMLKSQTRKQQPKGGLPCGSTSHSSLEREQTPSRTIASRPTGSKLKRKSEEMDPPYGDNPGPPEFTRDLAPKRLRQGTPQLSLSALRQSRESTPVHVLSALQRSFTLSPRPSQPLLPGGNVTMRGGSRSPSKLSTTATRGVIGSYSIDSATSRRHAISGGITEEDSDEEPLPNRITSHQGLVKSASFGLETMMSSARPAAIGREPSPRKSRAVSVAIDSSSTDSSGKAFRVTSPGPSPVKCSKRRLRKVVPCSEDEAEDDEGEEGEEKLGQEKSEESGGFEDLEEVEEEEEDLEEEEKEEEGKEEEKEEEKVSEQDEDNEEQEDAGGDSGSDYGEDITLDNHPKTGGKRLEKVSPRKAREKESPTKLIPSRQELPPVSPILIPPLSFPDCTRREAAIASRSNSPSKNLMDDSEDISKMPLPQLKDILSELRGEAHALANRVIEAMIAGREFAAVLMEKKQVEAQLTIVERMLGKRGIGTASKSHYKSRFGETPNRAYVAISATQHLIMDTPTRRKRGYEGLEPNALGDQPTRFGVHSTAIIHETQFVPNSPKKKEVMPSRAQSPVKALHPVPEGTLSDINNFFGCHVDVPASRQQSTTRDFRTNSQVAIWKTPSPQKKGKSKVCTKGPELDGEGVFVDGASVHLSRGPYGLDSLKPPDEPPPPVLYEDSTDDDDDNPFAGQSNRQSNVGSKLPIPALQDDEHYGSDFDIADIEEYSPPPQPPPSPKAPVTSKRPVVQIDDDDDRGFSQPTLPKATKSAIRHPLMDTSGNRSPPAKKTTKVAAPLPREHLKKHQKFAQVAAEVTLSSPGMQHRWSADVLNALHKTFNLKGFRNNQLEAINASLSGKDVFVLMPTGGGKSLIYQLPSIIHSGKTRGVTVVVSPLLSLMQDQVDHLADLGIMAINLNGDCTPTQKRMAFEQLRSDNVEDVIQLLYITPEMLAKNEAMVNALARLNDRGKLARLVVDEAHCVSQWGHDFRPDYKTIGTLRDKLPRLPLMALTATATKEVREDVIHNLKMQGCETFTQSFNRPNLTYIVRPKVKGLVDEITNIIQKDYPDKTGIIYCLSKASCEQVAEKLREARINARHYHAGMNPPERIKIQKDWQARKIKIIVATIAFGMGIDKADVRFVIHHTLPKSLEGYYQETGRAGRDGKISGCYLFYSYKDTQSLYRMINDGEGDWQQKQRQRAMLRNVVQYCENKHDCRRKQVLAYFNEIFSEKDCNRTCDNCSSGIAYFTIDVTIEAVKALNLVNDLQSSKVTLLHCVDVFRGSTIKKIIEMGHNQLDWYGEGKYFQRGDCERLFHLLVSREGIREENEIRGGFPCSYAVVGPKFREFIAGRSRLEMTFEEDSPTLKRLQATSSRTVSNPKRAGTPRTITNFSQNVASTNVSSPILATTKSRTQQTDTSRTGVSGCLRVQHDSGDDVDEEDEFVPLAEDDPSPQYDSLGMPNVRRGGAKRKTPANNVGTPITEDPALSDLNEYEKDIVYRFLEEAKKLRGDIANKKGLRNESIFTDTILRKIGMDLPTRMIDLKNIPGVPPEHADRYGQQFINLARKYSDEKDRNMSGADPASPPSQLASKAQSSYFKTKDWDVVEIESSDEESPTINDDNKFIDDDDEYDEDWNEEAFEAVAASSGYFRGWAFADKIPGGEETHWETVGVENAV</sequence>
<feature type="region of interest" description="Disordered" evidence="15">
    <location>
        <begin position="115"/>
        <end position="271"/>
    </location>
</feature>
<dbReference type="SUPFAM" id="SSF47819">
    <property type="entry name" value="HRDC-like"/>
    <property type="match status" value="1"/>
</dbReference>
<feature type="compositionally biased region" description="Basic and acidic residues" evidence="15">
    <location>
        <begin position="541"/>
        <end position="566"/>
    </location>
</feature>
<dbReference type="FunFam" id="3.40.50.300:FF:000340">
    <property type="entry name" value="Bloom syndrome, RecQ helicase"/>
    <property type="match status" value="1"/>
</dbReference>
<dbReference type="PROSITE" id="PS51194">
    <property type="entry name" value="HELICASE_CTER"/>
    <property type="match status" value="1"/>
</dbReference>
<dbReference type="Gene3D" id="3.40.50.300">
    <property type="entry name" value="P-loop containing nucleotide triphosphate hydrolases"/>
    <property type="match status" value="2"/>
</dbReference>
<feature type="domain" description="Helicase ATP-binding" evidence="17">
    <location>
        <begin position="1040"/>
        <end position="1221"/>
    </location>
</feature>
<keyword evidence="7" id="KW-0067">ATP-binding</keyword>
<evidence type="ECO:0000256" key="10">
    <source>
        <dbReference type="ARBA" id="ARBA00023235"/>
    </source>
</evidence>
<feature type="compositionally biased region" description="Low complexity" evidence="15">
    <location>
        <begin position="414"/>
        <end position="427"/>
    </location>
</feature>
<comment type="subcellular location">
    <subcellularLocation>
        <location evidence="1">Nucleus</location>
    </subcellularLocation>
</comment>
<dbReference type="GO" id="GO:0031573">
    <property type="term" value="P:mitotic intra-S DNA damage checkpoint signaling"/>
    <property type="evidence" value="ECO:0007669"/>
    <property type="project" value="UniProtKB-ARBA"/>
</dbReference>
<dbReference type="Gene3D" id="1.10.10.10">
    <property type="entry name" value="Winged helix-like DNA-binding domain superfamily/Winged helix DNA-binding domain"/>
    <property type="match status" value="1"/>
</dbReference>
<dbReference type="GO" id="GO:0031422">
    <property type="term" value="C:RecQ family helicase-topoisomerase III complex"/>
    <property type="evidence" value="ECO:0007669"/>
    <property type="project" value="UniProtKB-ARBA"/>
</dbReference>
<keyword evidence="6" id="KW-0347">Helicase</keyword>
<dbReference type="InterPro" id="IPR027417">
    <property type="entry name" value="P-loop_NTPase"/>
</dbReference>
<feature type="compositionally biased region" description="Basic and acidic residues" evidence="15">
    <location>
        <begin position="502"/>
        <end position="516"/>
    </location>
</feature>
<dbReference type="GO" id="GO:0043138">
    <property type="term" value="F:3'-5' DNA helicase activity"/>
    <property type="evidence" value="ECO:0007669"/>
    <property type="project" value="UniProtKB-EC"/>
</dbReference>
<name>A0A3N4M1V1_9PEZI</name>
<evidence type="ECO:0000256" key="12">
    <source>
        <dbReference type="ARBA" id="ARBA00034617"/>
    </source>
</evidence>
<evidence type="ECO:0000313" key="19">
    <source>
        <dbReference type="EMBL" id="RPB29144.1"/>
    </source>
</evidence>
<dbReference type="SMART" id="SM00956">
    <property type="entry name" value="RQC"/>
    <property type="match status" value="1"/>
</dbReference>
<feature type="compositionally biased region" description="Polar residues" evidence="15">
    <location>
        <begin position="234"/>
        <end position="243"/>
    </location>
</feature>
<dbReference type="FunFam" id="3.40.50.300:FF:000296">
    <property type="entry name" value="ATP-dependent DNA helicase RecQ"/>
    <property type="match status" value="1"/>
</dbReference>
<keyword evidence="10" id="KW-0413">Isomerase</keyword>
<feature type="compositionally biased region" description="Low complexity" evidence="15">
    <location>
        <begin position="133"/>
        <end position="148"/>
    </location>
</feature>
<feature type="domain" description="HRDC" evidence="16">
    <location>
        <begin position="1681"/>
        <end position="1761"/>
    </location>
</feature>
<evidence type="ECO:0000259" key="18">
    <source>
        <dbReference type="PROSITE" id="PS51194"/>
    </source>
</evidence>
<dbReference type="InterPro" id="IPR010997">
    <property type="entry name" value="HRDC-like_sf"/>
</dbReference>
<evidence type="ECO:0000256" key="11">
    <source>
        <dbReference type="ARBA" id="ARBA00023242"/>
    </source>
</evidence>
<dbReference type="InParanoid" id="A0A3N4M1V1"/>
<feature type="compositionally biased region" description="Acidic residues" evidence="15">
    <location>
        <begin position="1621"/>
        <end position="1637"/>
    </location>
</feature>
<dbReference type="SMART" id="SM00341">
    <property type="entry name" value="HRDC"/>
    <property type="match status" value="1"/>
</dbReference>